<dbReference type="Proteomes" id="UP000323844">
    <property type="component" value="Chromosome"/>
</dbReference>
<dbReference type="InterPro" id="IPR001650">
    <property type="entry name" value="Helicase_C-like"/>
</dbReference>
<evidence type="ECO:0000256" key="8">
    <source>
        <dbReference type="ARBA" id="ARBA00022840"/>
    </source>
</evidence>
<keyword evidence="10 12" id="KW-0413">Isomerase</keyword>
<dbReference type="EMBL" id="CP043312">
    <property type="protein sequence ID" value="QEK39829.1"/>
    <property type="molecule type" value="Genomic_DNA"/>
</dbReference>
<evidence type="ECO:0000256" key="10">
    <source>
        <dbReference type="ARBA" id="ARBA00023235"/>
    </source>
</evidence>
<keyword evidence="5 12" id="KW-0378">Hydrolase</keyword>
<keyword evidence="8 12" id="KW-0067">ATP-binding</keyword>
<dbReference type="PANTHER" id="PTHR30580">
    <property type="entry name" value="PRIMOSOMAL PROTEIN N"/>
    <property type="match status" value="1"/>
</dbReference>
<feature type="binding site" evidence="12">
    <location>
        <position position="361"/>
    </location>
    <ligand>
        <name>Zn(2+)</name>
        <dbReference type="ChEBI" id="CHEBI:29105"/>
        <label>1</label>
    </ligand>
</feature>
<evidence type="ECO:0000256" key="5">
    <source>
        <dbReference type="ARBA" id="ARBA00022801"/>
    </source>
</evidence>
<evidence type="ECO:0000313" key="15">
    <source>
        <dbReference type="EMBL" id="QEK39829.1"/>
    </source>
</evidence>
<dbReference type="GO" id="GO:0006269">
    <property type="term" value="P:DNA replication, synthesis of primer"/>
    <property type="evidence" value="ECO:0007669"/>
    <property type="project" value="UniProtKB-KW"/>
</dbReference>
<dbReference type="Pfam" id="PF00270">
    <property type="entry name" value="DEAD"/>
    <property type="match status" value="1"/>
</dbReference>
<dbReference type="GO" id="GO:0043138">
    <property type="term" value="F:3'-5' DNA helicase activity"/>
    <property type="evidence" value="ECO:0007669"/>
    <property type="project" value="UniProtKB-EC"/>
</dbReference>
<name>A0A5C0UJ56_9RICK</name>
<dbReference type="GO" id="GO:0003677">
    <property type="term" value="F:DNA binding"/>
    <property type="evidence" value="ECO:0007669"/>
    <property type="project" value="UniProtKB-UniRule"/>
</dbReference>
<keyword evidence="7 12" id="KW-0862">Zinc</keyword>
<dbReference type="GO" id="GO:0006270">
    <property type="term" value="P:DNA replication initiation"/>
    <property type="evidence" value="ECO:0007669"/>
    <property type="project" value="TreeGrafter"/>
</dbReference>
<feature type="binding site" evidence="12">
    <location>
        <position position="358"/>
    </location>
    <ligand>
        <name>Zn(2+)</name>
        <dbReference type="ChEBI" id="CHEBI:29105"/>
        <label>1</label>
    </ligand>
</feature>
<evidence type="ECO:0000256" key="4">
    <source>
        <dbReference type="ARBA" id="ARBA00022741"/>
    </source>
</evidence>
<evidence type="ECO:0000256" key="6">
    <source>
        <dbReference type="ARBA" id="ARBA00022806"/>
    </source>
</evidence>
<keyword evidence="16" id="KW-1185">Reference proteome</keyword>
<evidence type="ECO:0000256" key="3">
    <source>
        <dbReference type="ARBA" id="ARBA00022723"/>
    </source>
</evidence>
<protein>
    <recommendedName>
        <fullName evidence="12">Replication restart protein PriA</fullName>
    </recommendedName>
    <alternativeName>
        <fullName evidence="12">ATP-dependent DNA helicase PriA</fullName>
        <ecNumber evidence="12">5.6.2.4</ecNumber>
    </alternativeName>
    <alternativeName>
        <fullName evidence="12">DNA 3'-5' helicase PriA</fullName>
    </alternativeName>
</protein>
<gene>
    <name evidence="12 15" type="primary">priA</name>
    <name evidence="15" type="ORF">FZC37_02755</name>
</gene>
<feature type="domain" description="Helicase ATP-binding" evidence="13">
    <location>
        <begin position="136"/>
        <end position="302"/>
    </location>
</feature>
<feature type="domain" description="Helicase C-terminal" evidence="14">
    <location>
        <begin position="393"/>
        <end position="553"/>
    </location>
</feature>
<dbReference type="PROSITE" id="PS51192">
    <property type="entry name" value="HELICASE_ATP_BIND_1"/>
    <property type="match status" value="1"/>
</dbReference>
<dbReference type="InterPro" id="IPR041222">
    <property type="entry name" value="PriA_3primeBD"/>
</dbReference>
<dbReference type="EC" id="5.6.2.4" evidence="12"/>
<dbReference type="InterPro" id="IPR042115">
    <property type="entry name" value="PriA_3primeBD_sf"/>
</dbReference>
<dbReference type="KEGG" id="snay:FZC37_02755"/>
<evidence type="ECO:0000256" key="11">
    <source>
        <dbReference type="ARBA" id="ARBA00048988"/>
    </source>
</evidence>
<dbReference type="AlphaFoldDB" id="A0A5C0UJ56"/>
<dbReference type="GO" id="GO:0006302">
    <property type="term" value="P:double-strand break repair"/>
    <property type="evidence" value="ECO:0007669"/>
    <property type="project" value="InterPro"/>
</dbReference>
<dbReference type="CDD" id="cd17929">
    <property type="entry name" value="DEXHc_priA"/>
    <property type="match status" value="1"/>
</dbReference>
<dbReference type="SMART" id="SM00487">
    <property type="entry name" value="DEXDc"/>
    <property type="match status" value="1"/>
</dbReference>
<dbReference type="PANTHER" id="PTHR30580:SF0">
    <property type="entry name" value="PRIMOSOMAL PROTEIN N"/>
    <property type="match status" value="1"/>
</dbReference>
<feature type="binding site" evidence="12">
    <location>
        <position position="367"/>
    </location>
    <ligand>
        <name>Zn(2+)</name>
        <dbReference type="ChEBI" id="CHEBI:29105"/>
        <label>2</label>
    </ligand>
</feature>
<comment type="cofactor">
    <cofactor evidence="12">
        <name>Zn(2+)</name>
        <dbReference type="ChEBI" id="CHEBI:29105"/>
    </cofactor>
    <text evidence="12">Binds 2 zinc ions per subunit.</text>
</comment>
<evidence type="ECO:0000259" key="14">
    <source>
        <dbReference type="PROSITE" id="PS51194"/>
    </source>
</evidence>
<dbReference type="PROSITE" id="PS51194">
    <property type="entry name" value="HELICASE_CTER"/>
    <property type="match status" value="1"/>
</dbReference>
<dbReference type="GO" id="GO:1990077">
    <property type="term" value="C:primosome complex"/>
    <property type="evidence" value="ECO:0007669"/>
    <property type="project" value="UniProtKB-UniRule"/>
</dbReference>
<dbReference type="Gene3D" id="3.40.50.300">
    <property type="entry name" value="P-loop containing nucleotide triphosphate hydrolases"/>
    <property type="match status" value="2"/>
</dbReference>
<comment type="catalytic activity">
    <reaction evidence="12">
        <text>Couples ATP hydrolysis with the unwinding of duplex DNA by translocating in the 3'-5' direction.</text>
        <dbReference type="EC" id="5.6.2.4"/>
    </reaction>
</comment>
<dbReference type="InterPro" id="IPR014001">
    <property type="entry name" value="Helicase_ATP-bd"/>
</dbReference>
<dbReference type="GO" id="GO:0008270">
    <property type="term" value="F:zinc ion binding"/>
    <property type="evidence" value="ECO:0007669"/>
    <property type="project" value="UniProtKB-UniRule"/>
</dbReference>
<keyword evidence="6 12" id="KW-0347">Helicase</keyword>
<organism evidence="15 16">
    <name type="scientific">Candidatus Sneabacter namystus</name>
    <dbReference type="NCBI Taxonomy" id="2601646"/>
    <lineage>
        <taxon>Bacteria</taxon>
        <taxon>Pseudomonadati</taxon>
        <taxon>Pseudomonadota</taxon>
        <taxon>Alphaproteobacteria</taxon>
        <taxon>Rickettsiales</taxon>
        <taxon>Rickettsiaceae</taxon>
        <taxon>Rickettsieae</taxon>
        <taxon>Candidatus Sneabacter</taxon>
    </lineage>
</organism>
<keyword evidence="3 12" id="KW-0479">Metal-binding</keyword>
<feature type="binding site" evidence="12">
    <location>
        <position position="398"/>
    </location>
    <ligand>
        <name>Zn(2+)</name>
        <dbReference type="ChEBI" id="CHEBI:29105"/>
        <label>1</label>
    </ligand>
</feature>
<evidence type="ECO:0000256" key="1">
    <source>
        <dbReference type="ARBA" id="ARBA00022515"/>
    </source>
</evidence>
<sequence length="651" mass="73732">MKVAEIAVARHNLETLSYRVPEQLQIKSGDVVVVPLRNAQIPGIVLSINNKTPKYKLKDILHFTGHTVCNNYINFLTKAARYYCTSLGTAIKAALPLCAKDMMGNNELTSFSNETAQESFTLSHQQMQILENILNKLDKDCAKPILLHGVTGSGKTLIYVKLAQKILQQGKQVLILVPEIALTTQMLTLCTSIFLNQLLTWHSNTSAKNKRNILQKLISGKACIVIGARSALFLPYSNLGLIVVDEEHDQSYKQNNLFLYNARDMAVLRGKICNTSVILGSATPALETYFNCIQKKYHYVHIASRFRAQLPKITLIDTSMTKLGLCTHLIEIMRKELNNNNQVMLFLNRRGYASVVVCAQCRTEQECKFCSNWLTWYKQTNQLKCKYCNYTITLPIKCLSCNSTDNQAIIGYGQGVEKVKETIDDLFPHNPSVIMSMDTMNNIEETKTTLEKIQNGEYHIVIGTQVISKGYNFPNLSMVVVIDADLAMKGGDVRALERTFQMLHQVSGRAGRLQKQGQAYIQTRFPHSEVMQLIQKNDFKGFINHEIQQRKMAGMPPFSRIAKILLSAKNENKVSQISQRFALLAHKMPQVKILGPVEAEITKIKNIFRQKILLIADKNFDLQQYIKSWLQNCNIPPSIKIKIDIDPYDFD</sequence>
<keyword evidence="4 12" id="KW-0547">Nucleotide-binding</keyword>
<evidence type="ECO:0000256" key="2">
    <source>
        <dbReference type="ARBA" id="ARBA00022705"/>
    </source>
</evidence>
<dbReference type="NCBIfam" id="TIGR00595">
    <property type="entry name" value="priA"/>
    <property type="match status" value="1"/>
</dbReference>
<proteinExistence type="inferred from homology"/>
<dbReference type="InterPro" id="IPR041236">
    <property type="entry name" value="PriA_C"/>
</dbReference>
<evidence type="ECO:0000313" key="16">
    <source>
        <dbReference type="Proteomes" id="UP000323844"/>
    </source>
</evidence>
<comment type="function">
    <text evidence="12">Initiates the restart of stalled replication forks, which reloads the replicative helicase on sites other than the origin of replication. Recognizes and binds to abandoned replication forks and remodels them to uncover a helicase loading site. Promotes assembly of the primosome at these replication forks.</text>
</comment>
<feature type="binding site" evidence="12">
    <location>
        <position position="388"/>
    </location>
    <ligand>
        <name>Zn(2+)</name>
        <dbReference type="ChEBI" id="CHEBI:29105"/>
        <label>2</label>
    </ligand>
</feature>
<evidence type="ECO:0000259" key="13">
    <source>
        <dbReference type="PROSITE" id="PS51192"/>
    </source>
</evidence>
<dbReference type="Pfam" id="PF00271">
    <property type="entry name" value="Helicase_C"/>
    <property type="match status" value="1"/>
</dbReference>
<feature type="binding site" evidence="12">
    <location>
        <position position="401"/>
    </location>
    <ligand>
        <name>Zn(2+)</name>
        <dbReference type="ChEBI" id="CHEBI:29105"/>
        <label>1</label>
    </ligand>
</feature>
<accession>A0A5C0UJ56</accession>
<reference evidence="15 16" key="1">
    <citation type="submission" date="2019-08" db="EMBL/GenBank/DDBJ databases">
        <title>Highly reduced genomes of protist endosymbionts show evolutionary convergence.</title>
        <authorList>
            <person name="George E."/>
            <person name="Husnik F."/>
            <person name="Tashyreva D."/>
            <person name="Prokopchuk G."/>
            <person name="Horak A."/>
            <person name="Kwong W.K."/>
            <person name="Lukes J."/>
            <person name="Keeling P.J."/>
        </authorList>
    </citation>
    <scope>NUCLEOTIDE SEQUENCE [LARGE SCALE GENOMIC DNA]</scope>
    <source>
        <strain evidence="15">1621</strain>
    </source>
</reference>
<dbReference type="RefSeq" id="WP_148952190.1">
    <property type="nucleotide sequence ID" value="NZ_CP043312.1"/>
</dbReference>
<evidence type="ECO:0000256" key="9">
    <source>
        <dbReference type="ARBA" id="ARBA00023125"/>
    </source>
</evidence>
<dbReference type="Gene3D" id="3.40.1440.60">
    <property type="entry name" value="PriA, 3(prime) DNA-binding domain"/>
    <property type="match status" value="1"/>
</dbReference>
<dbReference type="InterPro" id="IPR027417">
    <property type="entry name" value="P-loop_NTPase"/>
</dbReference>
<dbReference type="OrthoDB" id="9759544at2"/>
<comment type="catalytic activity">
    <reaction evidence="11 12">
        <text>ATP + H2O = ADP + phosphate + H(+)</text>
        <dbReference type="Rhea" id="RHEA:13065"/>
        <dbReference type="ChEBI" id="CHEBI:15377"/>
        <dbReference type="ChEBI" id="CHEBI:15378"/>
        <dbReference type="ChEBI" id="CHEBI:30616"/>
        <dbReference type="ChEBI" id="CHEBI:43474"/>
        <dbReference type="ChEBI" id="CHEBI:456216"/>
        <dbReference type="EC" id="5.6.2.4"/>
    </reaction>
</comment>
<evidence type="ECO:0000256" key="7">
    <source>
        <dbReference type="ARBA" id="ARBA00022833"/>
    </source>
</evidence>
<dbReference type="SMART" id="SM00490">
    <property type="entry name" value="HELICc"/>
    <property type="match status" value="1"/>
</dbReference>
<dbReference type="SUPFAM" id="SSF52540">
    <property type="entry name" value="P-loop containing nucleoside triphosphate hydrolases"/>
    <property type="match status" value="1"/>
</dbReference>
<dbReference type="HAMAP" id="MF_00983">
    <property type="entry name" value="PriA"/>
    <property type="match status" value="1"/>
</dbReference>
<dbReference type="GO" id="GO:0016887">
    <property type="term" value="F:ATP hydrolysis activity"/>
    <property type="evidence" value="ECO:0007669"/>
    <property type="project" value="RHEA"/>
</dbReference>
<dbReference type="FunFam" id="3.40.50.300:FF:000489">
    <property type="entry name" value="Primosome assembly protein PriA"/>
    <property type="match status" value="1"/>
</dbReference>
<dbReference type="GO" id="GO:0005524">
    <property type="term" value="F:ATP binding"/>
    <property type="evidence" value="ECO:0007669"/>
    <property type="project" value="UniProtKB-UniRule"/>
</dbReference>
<keyword evidence="9 12" id="KW-0238">DNA-binding</keyword>
<feature type="binding site" evidence="12">
    <location>
        <position position="370"/>
    </location>
    <ligand>
        <name>Zn(2+)</name>
        <dbReference type="ChEBI" id="CHEBI:29105"/>
        <label>2</label>
    </ligand>
</feature>
<dbReference type="Pfam" id="PF18074">
    <property type="entry name" value="PriA_C"/>
    <property type="match status" value="1"/>
</dbReference>
<dbReference type="Pfam" id="PF17764">
    <property type="entry name" value="PriA_3primeBD"/>
    <property type="match status" value="1"/>
</dbReference>
<dbReference type="Pfam" id="PF18319">
    <property type="entry name" value="Zn_ribbon_PriA"/>
    <property type="match status" value="1"/>
</dbReference>
<dbReference type="GO" id="GO:0006310">
    <property type="term" value="P:DNA recombination"/>
    <property type="evidence" value="ECO:0007669"/>
    <property type="project" value="InterPro"/>
</dbReference>
<dbReference type="InterPro" id="IPR005259">
    <property type="entry name" value="PriA"/>
</dbReference>
<keyword evidence="1 12" id="KW-0639">Primosome</keyword>
<keyword evidence="2 12" id="KW-0235">DNA replication</keyword>
<evidence type="ECO:0000256" key="12">
    <source>
        <dbReference type="HAMAP-Rule" id="MF_00983"/>
    </source>
</evidence>
<comment type="similarity">
    <text evidence="12">Belongs to the helicase family. PriA subfamily.</text>
</comment>
<dbReference type="InterPro" id="IPR040498">
    <property type="entry name" value="PriA_CRR"/>
</dbReference>
<dbReference type="InterPro" id="IPR011545">
    <property type="entry name" value="DEAD/DEAH_box_helicase_dom"/>
</dbReference>
<comment type="subunit">
    <text evidence="12">Component of the replication restart primosome.</text>
</comment>
<feature type="binding site" evidence="12">
    <location>
        <position position="385"/>
    </location>
    <ligand>
        <name>Zn(2+)</name>
        <dbReference type="ChEBI" id="CHEBI:29105"/>
        <label>2</label>
    </ligand>
</feature>